<sequence length="203" mass="23131">MALKTYTWISLWFVITVPIIFWDVGYCFMRPRSMEGGDLHWIWRPYALYQKVSGVSQSEAGLMTDKPRLSKNKIDYVYGLPAFESGDGFTNAQSSLNVVETLLNIAYVYLAHVARWPPATVIGFGSALMTLSKTILYWAQEYFCGFCAIGHNNTRDIFILWILPNGLWIIIPTLIVWRLGKDLVDTINFAERQATKASSEKSK</sequence>
<dbReference type="EMBL" id="JANKHO010000667">
    <property type="protein sequence ID" value="KAJ3507363.1"/>
    <property type="molecule type" value="Genomic_DNA"/>
</dbReference>
<protein>
    <recommendedName>
        <fullName evidence="4">EXPERA domain-containing protein</fullName>
    </recommendedName>
</protein>
<dbReference type="PANTHER" id="PTHR37919:SF2">
    <property type="entry name" value="EXPERA DOMAIN-CONTAINING PROTEIN"/>
    <property type="match status" value="1"/>
</dbReference>
<keyword evidence="1" id="KW-0472">Membrane</keyword>
<accession>A0A9W8JZB3</accession>
<dbReference type="OrthoDB" id="60858at2759"/>
<feature type="transmembrane region" description="Helical" evidence="1">
    <location>
        <begin position="158"/>
        <end position="179"/>
    </location>
</feature>
<keyword evidence="1" id="KW-0812">Transmembrane</keyword>
<evidence type="ECO:0000256" key="1">
    <source>
        <dbReference type="SAM" id="Phobius"/>
    </source>
</evidence>
<dbReference type="AlphaFoldDB" id="A0A9W8JZB3"/>
<reference evidence="2" key="1">
    <citation type="submission" date="2022-07" db="EMBL/GenBank/DDBJ databases">
        <title>Genome Sequence of Agrocybe chaxingu.</title>
        <authorList>
            <person name="Buettner E."/>
        </authorList>
    </citation>
    <scope>NUCLEOTIDE SEQUENCE</scope>
    <source>
        <strain evidence="2">MP-N11</strain>
    </source>
</reference>
<comment type="caution">
    <text evidence="2">The sequence shown here is derived from an EMBL/GenBank/DDBJ whole genome shotgun (WGS) entry which is preliminary data.</text>
</comment>
<keyword evidence="1" id="KW-1133">Transmembrane helix</keyword>
<proteinExistence type="predicted"/>
<evidence type="ECO:0000313" key="2">
    <source>
        <dbReference type="EMBL" id="KAJ3507363.1"/>
    </source>
</evidence>
<gene>
    <name evidence="2" type="ORF">NLJ89_g6345</name>
</gene>
<evidence type="ECO:0000313" key="3">
    <source>
        <dbReference type="Proteomes" id="UP001148786"/>
    </source>
</evidence>
<dbReference type="Proteomes" id="UP001148786">
    <property type="component" value="Unassembled WGS sequence"/>
</dbReference>
<organism evidence="2 3">
    <name type="scientific">Agrocybe chaxingu</name>
    <dbReference type="NCBI Taxonomy" id="84603"/>
    <lineage>
        <taxon>Eukaryota</taxon>
        <taxon>Fungi</taxon>
        <taxon>Dikarya</taxon>
        <taxon>Basidiomycota</taxon>
        <taxon>Agaricomycotina</taxon>
        <taxon>Agaricomycetes</taxon>
        <taxon>Agaricomycetidae</taxon>
        <taxon>Agaricales</taxon>
        <taxon>Agaricineae</taxon>
        <taxon>Strophariaceae</taxon>
        <taxon>Agrocybe</taxon>
    </lineage>
</organism>
<name>A0A9W8JZB3_9AGAR</name>
<feature type="transmembrane region" description="Helical" evidence="1">
    <location>
        <begin position="6"/>
        <end position="29"/>
    </location>
</feature>
<evidence type="ECO:0008006" key="4">
    <source>
        <dbReference type="Google" id="ProtNLM"/>
    </source>
</evidence>
<dbReference type="PANTHER" id="PTHR37919">
    <property type="entry name" value="PROTEIN CBG05606"/>
    <property type="match status" value="1"/>
</dbReference>
<keyword evidence="3" id="KW-1185">Reference proteome</keyword>